<dbReference type="PROSITE" id="PS51269">
    <property type="entry name" value="COMM"/>
    <property type="match status" value="1"/>
</dbReference>
<gene>
    <name evidence="2" type="ORF">TrCOL_g9677</name>
</gene>
<dbReference type="Proteomes" id="UP001165065">
    <property type="component" value="Unassembled WGS sequence"/>
</dbReference>
<evidence type="ECO:0000313" key="2">
    <source>
        <dbReference type="EMBL" id="GMI43379.1"/>
    </source>
</evidence>
<name>A0A9W7LBB2_9STRA</name>
<protein>
    <recommendedName>
        <fullName evidence="1">COMM domain-containing protein</fullName>
    </recommendedName>
</protein>
<evidence type="ECO:0000259" key="1">
    <source>
        <dbReference type="PROSITE" id="PS51269"/>
    </source>
</evidence>
<proteinExistence type="predicted"/>
<organism evidence="2 3">
    <name type="scientific">Triparma columacea</name>
    <dbReference type="NCBI Taxonomy" id="722753"/>
    <lineage>
        <taxon>Eukaryota</taxon>
        <taxon>Sar</taxon>
        <taxon>Stramenopiles</taxon>
        <taxon>Ochrophyta</taxon>
        <taxon>Bolidophyceae</taxon>
        <taxon>Parmales</taxon>
        <taxon>Triparmaceae</taxon>
        <taxon>Triparma</taxon>
    </lineage>
</organism>
<keyword evidence="3" id="KW-1185">Reference proteome</keyword>
<reference evidence="3" key="1">
    <citation type="journal article" date="2023" name="Commun. Biol.">
        <title>Genome analysis of Parmales, the sister group of diatoms, reveals the evolutionary specialization of diatoms from phago-mixotrophs to photoautotrophs.</title>
        <authorList>
            <person name="Ban H."/>
            <person name="Sato S."/>
            <person name="Yoshikawa S."/>
            <person name="Yamada K."/>
            <person name="Nakamura Y."/>
            <person name="Ichinomiya M."/>
            <person name="Sato N."/>
            <person name="Blanc-Mathieu R."/>
            <person name="Endo H."/>
            <person name="Kuwata A."/>
            <person name="Ogata H."/>
        </authorList>
    </citation>
    <scope>NUCLEOTIDE SEQUENCE [LARGE SCALE GENOMIC DNA]</scope>
</reference>
<dbReference type="Pfam" id="PF21672">
    <property type="entry name" value="COMM_HN"/>
    <property type="match status" value="1"/>
</dbReference>
<accession>A0A9W7LBB2</accession>
<dbReference type="EMBL" id="BRYA01000192">
    <property type="protein sequence ID" value="GMI43379.1"/>
    <property type="molecule type" value="Genomic_DNA"/>
</dbReference>
<sequence>MKFAIFANDFAPDWFVVTIPSVQTLTSIRLKLLLKTLFNNLLQCTPQAPVVSVTPAIKGELSVSEVKALVSSLTFVTLSIVRILSSSYETVEPVIVDSTVIVGELCQLGLTKDLAEGFATIFEEYRERLVDWNVKVMTKTPNRLNDVSWRLMMNVISTSVTFDAGEPTPSLTNQKPKGMEVQMNFKVATATPTNKNIAFSADLATFDTLKMELERVRELMNDHHS</sequence>
<dbReference type="OrthoDB" id="191275at2759"/>
<dbReference type="InterPro" id="IPR017920">
    <property type="entry name" value="COMM"/>
</dbReference>
<feature type="domain" description="COMM" evidence="1">
    <location>
        <begin position="143"/>
        <end position="224"/>
    </location>
</feature>
<comment type="caution">
    <text evidence="2">The sequence shown here is derived from an EMBL/GenBank/DDBJ whole genome shotgun (WGS) entry which is preliminary data.</text>
</comment>
<dbReference type="AlphaFoldDB" id="A0A9W7LBB2"/>
<evidence type="ECO:0000313" key="3">
    <source>
        <dbReference type="Proteomes" id="UP001165065"/>
    </source>
</evidence>